<accession>A0A385SY01</accession>
<dbReference type="AlphaFoldDB" id="A0A385SY01"/>
<organism evidence="2 3">
    <name type="scientific">Chryseolinea soli</name>
    <dbReference type="NCBI Taxonomy" id="2321403"/>
    <lineage>
        <taxon>Bacteria</taxon>
        <taxon>Pseudomonadati</taxon>
        <taxon>Bacteroidota</taxon>
        <taxon>Cytophagia</taxon>
        <taxon>Cytophagales</taxon>
        <taxon>Fulvivirgaceae</taxon>
        <taxon>Chryseolinea</taxon>
    </lineage>
</organism>
<name>A0A385SY01_9BACT</name>
<dbReference type="PANTHER" id="PTHR33336">
    <property type="entry name" value="QUINOL MONOOXYGENASE YGIN-RELATED"/>
    <property type="match status" value="1"/>
</dbReference>
<feature type="domain" description="ABM" evidence="1">
    <location>
        <begin position="162"/>
        <end position="257"/>
    </location>
</feature>
<dbReference type="GO" id="GO:0003824">
    <property type="term" value="F:catalytic activity"/>
    <property type="evidence" value="ECO:0007669"/>
    <property type="project" value="TreeGrafter"/>
</dbReference>
<dbReference type="InterPro" id="IPR050744">
    <property type="entry name" value="AI-2_Isomerase_LsrG"/>
</dbReference>
<dbReference type="PROSITE" id="PS51725">
    <property type="entry name" value="ABM"/>
    <property type="match status" value="2"/>
</dbReference>
<feature type="domain" description="ABM" evidence="1">
    <location>
        <begin position="51"/>
        <end position="140"/>
    </location>
</feature>
<dbReference type="SUPFAM" id="SSF54909">
    <property type="entry name" value="Dimeric alpha+beta barrel"/>
    <property type="match status" value="2"/>
</dbReference>
<dbReference type="Proteomes" id="UP000266183">
    <property type="component" value="Chromosome"/>
</dbReference>
<sequence>METSMLLSFSKKRMAIILTMLFLLCQVNPKAQHPDDAVAGESIQSNHDDFAARLTRFDVKPDHKVAFRKTVSDYVARSLEQESNVLSEAYYEQEDPSVLWLIERWNSKAALEKAGRSSSFQAMESLAKTALSKQPKKIDVKDLEPISRQQWRSVVRKTDDPITIMLFVDAKAGTEHHFKTVYHTAMPQFRSEPGVITYQLSQLETDSTQFVTYEKFRNEDAFQYHLKFPPIQPVIDYLNTSIKKQPFRAGLHKLIEFAPLIRK</sequence>
<dbReference type="Gene3D" id="3.30.70.100">
    <property type="match status" value="1"/>
</dbReference>
<reference evidence="3" key="1">
    <citation type="submission" date="2018-09" db="EMBL/GenBank/DDBJ databases">
        <title>Chryseolinea sp. KIS68-18 isolated from soil.</title>
        <authorList>
            <person name="Weon H.-Y."/>
            <person name="Kwon S.-W."/>
            <person name="Lee S.A."/>
        </authorList>
    </citation>
    <scope>NUCLEOTIDE SEQUENCE [LARGE SCALE GENOMIC DNA]</scope>
    <source>
        <strain evidence="3">KIS68-18</strain>
    </source>
</reference>
<evidence type="ECO:0000259" key="1">
    <source>
        <dbReference type="PROSITE" id="PS51725"/>
    </source>
</evidence>
<dbReference type="InterPro" id="IPR007138">
    <property type="entry name" value="ABM_dom"/>
</dbReference>
<keyword evidence="3" id="KW-1185">Reference proteome</keyword>
<evidence type="ECO:0000313" key="2">
    <source>
        <dbReference type="EMBL" id="AYB35251.1"/>
    </source>
</evidence>
<dbReference type="Pfam" id="PF03992">
    <property type="entry name" value="ABM"/>
    <property type="match status" value="2"/>
</dbReference>
<dbReference type="EMBL" id="CP032382">
    <property type="protein sequence ID" value="AYB35251.1"/>
    <property type="molecule type" value="Genomic_DNA"/>
</dbReference>
<dbReference type="InterPro" id="IPR011008">
    <property type="entry name" value="Dimeric_a/b-barrel"/>
</dbReference>
<gene>
    <name evidence="2" type="ORF">D4L85_33770</name>
</gene>
<protein>
    <recommendedName>
        <fullName evidence="1">ABM domain-containing protein</fullName>
    </recommendedName>
</protein>
<proteinExistence type="predicted"/>
<evidence type="ECO:0000313" key="3">
    <source>
        <dbReference type="Proteomes" id="UP000266183"/>
    </source>
</evidence>
<dbReference type="PANTHER" id="PTHR33336:SF15">
    <property type="entry name" value="ABM DOMAIN-CONTAINING PROTEIN"/>
    <property type="match status" value="1"/>
</dbReference>
<dbReference type="KEGG" id="chk:D4L85_33770"/>